<feature type="compositionally biased region" description="Basic and acidic residues" evidence="1">
    <location>
        <begin position="47"/>
        <end position="58"/>
    </location>
</feature>
<proteinExistence type="predicted"/>
<keyword evidence="3" id="KW-1185">Reference proteome</keyword>
<sequence>MAEEYLQFLEATSSAKSFDEFEQIWMKMGDELEMEGLAKRPSTPTPESKKNQKAETDSTSHVPFEGYSPAHDSNSLSNWSECQFNAKVEDSILTNLRRTNPGKIRVSASTALPSERETSQTTAAVLPTRGRTS</sequence>
<evidence type="ECO:0000313" key="3">
    <source>
        <dbReference type="Proteomes" id="UP000005408"/>
    </source>
</evidence>
<dbReference type="AlphaFoldDB" id="A0A8W8MJK9"/>
<protein>
    <submittedName>
        <fullName evidence="2">Uncharacterized protein</fullName>
    </submittedName>
</protein>
<evidence type="ECO:0000256" key="1">
    <source>
        <dbReference type="SAM" id="MobiDB-lite"/>
    </source>
</evidence>
<organism evidence="2 3">
    <name type="scientific">Magallana gigas</name>
    <name type="common">Pacific oyster</name>
    <name type="synonym">Crassostrea gigas</name>
    <dbReference type="NCBI Taxonomy" id="29159"/>
    <lineage>
        <taxon>Eukaryota</taxon>
        <taxon>Metazoa</taxon>
        <taxon>Spiralia</taxon>
        <taxon>Lophotrochozoa</taxon>
        <taxon>Mollusca</taxon>
        <taxon>Bivalvia</taxon>
        <taxon>Autobranchia</taxon>
        <taxon>Pteriomorphia</taxon>
        <taxon>Ostreida</taxon>
        <taxon>Ostreoidea</taxon>
        <taxon>Ostreidae</taxon>
        <taxon>Magallana</taxon>
    </lineage>
</organism>
<feature type="region of interest" description="Disordered" evidence="1">
    <location>
        <begin position="32"/>
        <end position="72"/>
    </location>
</feature>
<dbReference type="Proteomes" id="UP000005408">
    <property type="component" value="Unassembled WGS sequence"/>
</dbReference>
<evidence type="ECO:0000313" key="2">
    <source>
        <dbReference type="EnsemblMetazoa" id="G33682.1:cds"/>
    </source>
</evidence>
<name>A0A8W8MJK9_MAGGI</name>
<dbReference type="EnsemblMetazoa" id="G33682.1">
    <property type="protein sequence ID" value="G33682.1:cds"/>
    <property type="gene ID" value="G33682"/>
</dbReference>
<feature type="region of interest" description="Disordered" evidence="1">
    <location>
        <begin position="99"/>
        <end position="133"/>
    </location>
</feature>
<reference evidence="2" key="1">
    <citation type="submission" date="2022-08" db="UniProtKB">
        <authorList>
            <consortium name="EnsemblMetazoa"/>
        </authorList>
    </citation>
    <scope>IDENTIFICATION</scope>
    <source>
        <strain evidence="2">05x7-T-G4-1.051#20</strain>
    </source>
</reference>
<accession>A0A8W8MJK9</accession>